<comment type="caution">
    <text evidence="4">The sequence shown here is derived from an EMBL/GenBank/DDBJ whole genome shotgun (WGS) entry which is preliminary data.</text>
</comment>
<feature type="transmembrane region" description="Helical" evidence="3">
    <location>
        <begin position="36"/>
        <end position="57"/>
    </location>
</feature>
<evidence type="ECO:0000256" key="2">
    <source>
        <dbReference type="SAM" id="MobiDB-lite"/>
    </source>
</evidence>
<name>A0AAD9UHL3_RIDPI</name>
<keyword evidence="3" id="KW-0472">Membrane</keyword>
<evidence type="ECO:0000256" key="3">
    <source>
        <dbReference type="SAM" id="Phobius"/>
    </source>
</evidence>
<organism evidence="4 5">
    <name type="scientific">Ridgeia piscesae</name>
    <name type="common">Tubeworm</name>
    <dbReference type="NCBI Taxonomy" id="27915"/>
    <lineage>
        <taxon>Eukaryota</taxon>
        <taxon>Metazoa</taxon>
        <taxon>Spiralia</taxon>
        <taxon>Lophotrochozoa</taxon>
        <taxon>Annelida</taxon>
        <taxon>Polychaeta</taxon>
        <taxon>Sedentaria</taxon>
        <taxon>Canalipalpata</taxon>
        <taxon>Sabellida</taxon>
        <taxon>Siboglinidae</taxon>
        <taxon>Ridgeia</taxon>
    </lineage>
</organism>
<dbReference type="AlphaFoldDB" id="A0AAD9UHL3"/>
<comment type="subcellular location">
    <subcellularLocation>
        <location evidence="1">Membrane</location>
        <topology evidence="1">Multi-pass membrane protein</topology>
    </subcellularLocation>
</comment>
<keyword evidence="3" id="KW-1133">Transmembrane helix</keyword>
<evidence type="ECO:0008006" key="6">
    <source>
        <dbReference type="Google" id="ProtNLM"/>
    </source>
</evidence>
<evidence type="ECO:0000313" key="4">
    <source>
        <dbReference type="EMBL" id="KAK2189641.1"/>
    </source>
</evidence>
<gene>
    <name evidence="4" type="ORF">NP493_101g09017</name>
</gene>
<keyword evidence="5" id="KW-1185">Reference proteome</keyword>
<dbReference type="EMBL" id="JAODUO010000101">
    <property type="protein sequence ID" value="KAK2189641.1"/>
    <property type="molecule type" value="Genomic_DNA"/>
</dbReference>
<dbReference type="GO" id="GO:0016020">
    <property type="term" value="C:membrane"/>
    <property type="evidence" value="ECO:0007669"/>
    <property type="project" value="UniProtKB-SubCell"/>
</dbReference>
<feature type="region of interest" description="Disordered" evidence="2">
    <location>
        <begin position="84"/>
        <end position="110"/>
    </location>
</feature>
<evidence type="ECO:0000256" key="1">
    <source>
        <dbReference type="ARBA" id="ARBA00004141"/>
    </source>
</evidence>
<sequence length="193" mass="21062">MPSNAASGKPYSPTVGLIYVFNLIVGTGALTMPGAFVAAGWLLGLFFVVVLAFMSYITTTYVIETMASANAIIRLDNQRNVQDAAHHDVDSTSGNDDERQSLLHNDDSTSEDHTADLFEISKKVEMVSSEIIAMYMVSSEIIAVYMVSSEIIAMYMVSSEIIAMYMVSSEIIAMYMVSSEIIAMYMVSSEIIA</sequence>
<proteinExistence type="predicted"/>
<dbReference type="PANTHER" id="PTHR16189">
    <property type="entry name" value="TRANSMEMBRANE PROTEIN 104-RELATED"/>
    <property type="match status" value="1"/>
</dbReference>
<feature type="transmembrane region" description="Helical" evidence="3">
    <location>
        <begin position="12"/>
        <end position="30"/>
    </location>
</feature>
<protein>
    <recommendedName>
        <fullName evidence="6">Amino acid transporter transmembrane domain-containing protein</fullName>
    </recommendedName>
</protein>
<evidence type="ECO:0000313" key="5">
    <source>
        <dbReference type="Proteomes" id="UP001209878"/>
    </source>
</evidence>
<keyword evidence="3" id="KW-0812">Transmembrane</keyword>
<dbReference type="Proteomes" id="UP001209878">
    <property type="component" value="Unassembled WGS sequence"/>
</dbReference>
<dbReference type="PANTHER" id="PTHR16189:SF0">
    <property type="entry name" value="TRANSMEMBRANE PROTEIN 104"/>
    <property type="match status" value="1"/>
</dbReference>
<reference evidence="4" key="1">
    <citation type="journal article" date="2023" name="Mol. Biol. Evol.">
        <title>Third-Generation Sequencing Reveals the Adaptive Role of the Epigenome in Three Deep-Sea Polychaetes.</title>
        <authorList>
            <person name="Perez M."/>
            <person name="Aroh O."/>
            <person name="Sun Y."/>
            <person name="Lan Y."/>
            <person name="Juniper S.K."/>
            <person name="Young C.R."/>
            <person name="Angers B."/>
            <person name="Qian P.Y."/>
        </authorList>
    </citation>
    <scope>NUCLEOTIDE SEQUENCE</scope>
    <source>
        <strain evidence="4">R07B-5</strain>
    </source>
</reference>
<accession>A0AAD9UHL3</accession>
<feature type="transmembrane region" description="Helical" evidence="3">
    <location>
        <begin position="162"/>
        <end position="187"/>
    </location>
</feature>
<feature type="transmembrane region" description="Helical" evidence="3">
    <location>
        <begin position="132"/>
        <end position="156"/>
    </location>
</feature>